<dbReference type="AlphaFoldDB" id="A0AAV1T8T8"/>
<comment type="caution">
    <text evidence="1">The sequence shown here is derived from an EMBL/GenBank/DDBJ whole genome shotgun (WGS) entry which is preliminary data.</text>
</comment>
<organism evidence="1 2">
    <name type="scientific">Peronospora matthiolae</name>
    <dbReference type="NCBI Taxonomy" id="2874970"/>
    <lineage>
        <taxon>Eukaryota</taxon>
        <taxon>Sar</taxon>
        <taxon>Stramenopiles</taxon>
        <taxon>Oomycota</taxon>
        <taxon>Peronosporomycetes</taxon>
        <taxon>Peronosporales</taxon>
        <taxon>Peronosporaceae</taxon>
        <taxon>Peronospora</taxon>
    </lineage>
</organism>
<sequence>MEFLFWFRREPDMRDRVDSLQQLLVMKYPAMLQAMFQSCLEASISPEEVLQMLPIPLTLDDSTEAVTNFSSMVNVWSVYVSSFRGRGYVFSNDAVVKVLVQQIEEPMFDLWRVGHGPRLCSG</sequence>
<protein>
    <submittedName>
        <fullName evidence="1">Uncharacterized protein</fullName>
    </submittedName>
</protein>
<dbReference type="Proteomes" id="UP001162060">
    <property type="component" value="Unassembled WGS sequence"/>
</dbReference>
<dbReference type="EMBL" id="CAKLBY020000035">
    <property type="protein sequence ID" value="CAK7909895.1"/>
    <property type="molecule type" value="Genomic_DNA"/>
</dbReference>
<accession>A0AAV1T8T8</accession>
<name>A0AAV1T8T8_9STRA</name>
<evidence type="ECO:0000313" key="2">
    <source>
        <dbReference type="Proteomes" id="UP001162060"/>
    </source>
</evidence>
<reference evidence="1" key="1">
    <citation type="submission" date="2024-01" db="EMBL/GenBank/DDBJ databases">
        <authorList>
            <person name="Webb A."/>
        </authorList>
    </citation>
    <scope>NUCLEOTIDE SEQUENCE</scope>
    <source>
        <strain evidence="1">Pm1</strain>
    </source>
</reference>
<proteinExistence type="predicted"/>
<gene>
    <name evidence="1" type="ORF">PM001_LOCUS4026</name>
</gene>
<evidence type="ECO:0000313" key="1">
    <source>
        <dbReference type="EMBL" id="CAK7909895.1"/>
    </source>
</evidence>